<evidence type="ECO:0000259" key="1">
    <source>
        <dbReference type="PROSITE" id="PS50076"/>
    </source>
</evidence>
<sequence>MEIVLRNNLILINTDFDTLNSGWMREFLSHHARGMLFLDKAVLVFRNESLSESRNEFIKELSQYHALKHDFSHEFFLRSMLKFGNQPIRIELNKSQEPKNIKVNLYAYDKNRVLITLDRANSWVMSYLRSQLEVYIERGTDSSLVLDLSDLKSRERLDKTLNKRSVLHYQITYTFDNRFMSKLYSEFAHYSFGNLCKEEEDREKNYFYMVLECPVGASQDALRESYKKLAKVYHPDKLHNESPYIIKRYTQKFQLLQEAYAALRAS</sequence>
<dbReference type="InterPro" id="IPR001623">
    <property type="entry name" value="DnaJ_domain"/>
</dbReference>
<dbReference type="eggNOG" id="COG2214">
    <property type="taxonomic scope" value="Bacteria"/>
</dbReference>
<evidence type="ECO:0000313" key="3">
    <source>
        <dbReference type="Proteomes" id="UP000002714"/>
    </source>
</evidence>
<evidence type="ECO:0000313" key="2">
    <source>
        <dbReference type="EMBL" id="ABB45116.1"/>
    </source>
</evidence>
<reference evidence="2 3" key="1">
    <citation type="journal article" date="2008" name="Appl. Environ. Microbiol.">
        <title>Genome of the epsilonproteobacterial chemolithoautotroph Sulfurimonas denitrificans.</title>
        <authorList>
            <person name="Sievert S.M."/>
            <person name="Scott K.M."/>
            <person name="Klotz M.G."/>
            <person name="Chain P.S.G."/>
            <person name="Hauser L.J."/>
            <person name="Hemp J."/>
            <person name="Huegler M."/>
            <person name="Land M."/>
            <person name="Lapidus A."/>
            <person name="Larimer F.W."/>
            <person name="Lucas S."/>
            <person name="Malfatti S.A."/>
            <person name="Meyer F."/>
            <person name="Paulsen I.T."/>
            <person name="Ren Q."/>
            <person name="Simon J."/>
            <person name="Bailey K."/>
            <person name="Diaz E."/>
            <person name="Fitzpatrick K.A."/>
            <person name="Glover B."/>
            <person name="Gwatney N."/>
            <person name="Korajkic A."/>
            <person name="Long A."/>
            <person name="Mobberley J.M."/>
            <person name="Pantry S.N."/>
            <person name="Pazder G."/>
            <person name="Peterson S."/>
            <person name="Quintanilla J.D."/>
            <person name="Sprinkle R."/>
            <person name="Stephens J."/>
            <person name="Thomas P."/>
            <person name="Vaughn R."/>
            <person name="Weber M.J."/>
            <person name="Wooten L.L."/>
        </authorList>
    </citation>
    <scope>NUCLEOTIDE SEQUENCE [LARGE SCALE GENOMIC DNA]</scope>
    <source>
        <strain evidence="3">ATCC 33889 / DSM 1251</strain>
    </source>
</reference>
<dbReference type="SMART" id="SM00271">
    <property type="entry name" value="DnaJ"/>
    <property type="match status" value="1"/>
</dbReference>
<feature type="domain" description="J" evidence="1">
    <location>
        <begin position="206"/>
        <end position="266"/>
    </location>
</feature>
<accession>Q30PG5</accession>
<organism evidence="2 3">
    <name type="scientific">Sulfurimonas denitrificans (strain ATCC 33889 / DSM 1251)</name>
    <name type="common">Thiomicrospira denitrificans (strain ATCC 33889 / DSM 1251)</name>
    <dbReference type="NCBI Taxonomy" id="326298"/>
    <lineage>
        <taxon>Bacteria</taxon>
        <taxon>Pseudomonadati</taxon>
        <taxon>Campylobacterota</taxon>
        <taxon>Epsilonproteobacteria</taxon>
        <taxon>Campylobacterales</taxon>
        <taxon>Sulfurimonadaceae</taxon>
        <taxon>Sulfurimonas</taxon>
    </lineage>
</organism>
<dbReference type="STRING" id="326298.Suden_1842"/>
<dbReference type="PANTHER" id="PTHR44157">
    <property type="entry name" value="DNAJ HOMOLOG SUBFAMILY C MEMBER 11"/>
    <property type="match status" value="1"/>
</dbReference>
<dbReference type="RefSeq" id="WP_011373456.1">
    <property type="nucleotide sequence ID" value="NC_007575.1"/>
</dbReference>
<dbReference type="CDD" id="cd06257">
    <property type="entry name" value="DnaJ"/>
    <property type="match status" value="1"/>
</dbReference>
<dbReference type="PROSITE" id="PS50076">
    <property type="entry name" value="DNAJ_2"/>
    <property type="match status" value="1"/>
</dbReference>
<proteinExistence type="predicted"/>
<dbReference type="PRINTS" id="PR00625">
    <property type="entry name" value="JDOMAIN"/>
</dbReference>
<dbReference type="PANTHER" id="PTHR44157:SF1">
    <property type="entry name" value="DNAJ HOMOLOG SUBFAMILY C MEMBER 11"/>
    <property type="match status" value="1"/>
</dbReference>
<dbReference type="AlphaFoldDB" id="Q30PG5"/>
<dbReference type="SUPFAM" id="SSF46565">
    <property type="entry name" value="Chaperone J-domain"/>
    <property type="match status" value="1"/>
</dbReference>
<dbReference type="Proteomes" id="UP000002714">
    <property type="component" value="Chromosome"/>
</dbReference>
<dbReference type="KEGG" id="tdn:Suden_1842"/>
<keyword evidence="2" id="KW-0346">Stress response</keyword>
<gene>
    <name evidence="2" type="ordered locus">Suden_1842</name>
</gene>
<protein>
    <submittedName>
        <fullName evidence="2">Heat shock protein DnaJ-like protein</fullName>
    </submittedName>
</protein>
<dbReference type="Gene3D" id="1.10.287.110">
    <property type="entry name" value="DnaJ domain"/>
    <property type="match status" value="1"/>
</dbReference>
<keyword evidence="3" id="KW-1185">Reference proteome</keyword>
<dbReference type="InterPro" id="IPR052243">
    <property type="entry name" value="Mito_inner_membrane_organizer"/>
</dbReference>
<dbReference type="Pfam" id="PF00226">
    <property type="entry name" value="DnaJ"/>
    <property type="match status" value="1"/>
</dbReference>
<dbReference type="HOGENOM" id="CLU_1060450_0_0_7"/>
<dbReference type="InterPro" id="IPR036869">
    <property type="entry name" value="J_dom_sf"/>
</dbReference>
<name>Q30PG5_SULDN</name>
<dbReference type="OrthoDB" id="5333016at2"/>
<dbReference type="EMBL" id="CP000153">
    <property type="protein sequence ID" value="ABB45116.1"/>
    <property type="molecule type" value="Genomic_DNA"/>
</dbReference>